<dbReference type="EMBL" id="CAJJDO010000005">
    <property type="protein sequence ID" value="CAD8136362.1"/>
    <property type="molecule type" value="Genomic_DNA"/>
</dbReference>
<feature type="region of interest" description="Disordered" evidence="1">
    <location>
        <begin position="109"/>
        <end position="131"/>
    </location>
</feature>
<dbReference type="Proteomes" id="UP000689195">
    <property type="component" value="Unassembled WGS sequence"/>
</dbReference>
<name>A0A8S1SB37_9CILI</name>
<organism evidence="2 3">
    <name type="scientific">Paramecium pentaurelia</name>
    <dbReference type="NCBI Taxonomy" id="43138"/>
    <lineage>
        <taxon>Eukaryota</taxon>
        <taxon>Sar</taxon>
        <taxon>Alveolata</taxon>
        <taxon>Ciliophora</taxon>
        <taxon>Intramacronucleata</taxon>
        <taxon>Oligohymenophorea</taxon>
        <taxon>Peniculida</taxon>
        <taxon>Parameciidae</taxon>
        <taxon>Paramecium</taxon>
    </lineage>
</organism>
<evidence type="ECO:0000313" key="3">
    <source>
        <dbReference type="Proteomes" id="UP000689195"/>
    </source>
</evidence>
<evidence type="ECO:0000256" key="1">
    <source>
        <dbReference type="SAM" id="MobiDB-lite"/>
    </source>
</evidence>
<accession>A0A8S1SB37</accession>
<dbReference type="AlphaFoldDB" id="A0A8S1SB37"/>
<reference evidence="2" key="1">
    <citation type="submission" date="2021-01" db="EMBL/GenBank/DDBJ databases">
        <authorList>
            <consortium name="Genoscope - CEA"/>
            <person name="William W."/>
        </authorList>
    </citation>
    <scope>NUCLEOTIDE SEQUENCE</scope>
</reference>
<feature type="compositionally biased region" description="Polar residues" evidence="1">
    <location>
        <begin position="109"/>
        <end position="127"/>
    </location>
</feature>
<sequence>MGSTCCRQSEIKIANQESEFMDIFDMKIDQEIYPLKVHKGFRNILKKKKQMKQIDEDSSLTFLQNELSKYTKHHDFNQTIIYSEYVQQQENVQIKIQKLKSIIKPRTLYHSTSSSTRPNSQLKYQENQFKRRQRIRSEKKVRFKIPKQHKKPSHSCSISNYRSGIQINLINCHQTRIGLF</sequence>
<dbReference type="OrthoDB" id="10422809at2759"/>
<proteinExistence type="predicted"/>
<protein>
    <submittedName>
        <fullName evidence="2">Uncharacterized protein</fullName>
    </submittedName>
</protein>
<gene>
    <name evidence="2" type="ORF">PPENT_87.1.T0050112</name>
</gene>
<keyword evidence="3" id="KW-1185">Reference proteome</keyword>
<comment type="caution">
    <text evidence="2">The sequence shown here is derived from an EMBL/GenBank/DDBJ whole genome shotgun (WGS) entry which is preliminary data.</text>
</comment>
<evidence type="ECO:0000313" key="2">
    <source>
        <dbReference type="EMBL" id="CAD8136362.1"/>
    </source>
</evidence>